<feature type="domain" description="Reverse transcriptase Ty1/copia-type" evidence="1">
    <location>
        <begin position="67"/>
        <end position="148"/>
    </location>
</feature>
<evidence type="ECO:0000313" key="3">
    <source>
        <dbReference type="RefSeq" id="XP_017970332.1"/>
    </source>
</evidence>
<name>A0AB32VWR2_THECC</name>
<dbReference type="KEGG" id="tcc:18607772"/>
<sequence length="168" mass="19010">MTTKLTTLKDNGTWSIVPLPSNSHPIDCKWVYKVKMRADGSVERYKTHLIAKDYSLSTLNKEDGGFIALLVYVNDIIIATSSSQLAIDVKTYLGSRFKLKDLKAIKYFLGLEVARSFKGIFICQRKYTLDLLQEHGLLGAKPATTPTTRKIGFCDGFFHHRKSKILHK</sequence>
<dbReference type="InterPro" id="IPR013103">
    <property type="entry name" value="RVT_2"/>
</dbReference>
<reference evidence="3" key="2">
    <citation type="submission" date="2025-08" db="UniProtKB">
        <authorList>
            <consortium name="RefSeq"/>
        </authorList>
    </citation>
    <scope>IDENTIFICATION</scope>
</reference>
<dbReference type="Proteomes" id="UP000694886">
    <property type="component" value="Chromosome 2"/>
</dbReference>
<dbReference type="GeneID" id="18607772"/>
<evidence type="ECO:0000259" key="1">
    <source>
        <dbReference type="Pfam" id="PF07727"/>
    </source>
</evidence>
<protein>
    <submittedName>
        <fullName evidence="3">Uncharacterized mitochondrial protein AtMg00820</fullName>
    </submittedName>
</protein>
<proteinExistence type="predicted"/>
<evidence type="ECO:0000313" key="2">
    <source>
        <dbReference type="Proteomes" id="UP000694886"/>
    </source>
</evidence>
<gene>
    <name evidence="3" type="primary">LOC18607772</name>
</gene>
<dbReference type="Pfam" id="PF07727">
    <property type="entry name" value="RVT_2"/>
    <property type="match status" value="1"/>
</dbReference>
<organism evidence="2 3">
    <name type="scientific">Theobroma cacao</name>
    <name type="common">Cacao</name>
    <name type="synonym">Cocoa</name>
    <dbReference type="NCBI Taxonomy" id="3641"/>
    <lineage>
        <taxon>Eukaryota</taxon>
        <taxon>Viridiplantae</taxon>
        <taxon>Streptophyta</taxon>
        <taxon>Embryophyta</taxon>
        <taxon>Tracheophyta</taxon>
        <taxon>Spermatophyta</taxon>
        <taxon>Magnoliopsida</taxon>
        <taxon>eudicotyledons</taxon>
        <taxon>Gunneridae</taxon>
        <taxon>Pentapetalae</taxon>
        <taxon>rosids</taxon>
        <taxon>malvids</taxon>
        <taxon>Malvales</taxon>
        <taxon>Malvaceae</taxon>
        <taxon>Byttnerioideae</taxon>
        <taxon>Theobroma</taxon>
    </lineage>
</organism>
<accession>A0AB32VWR2</accession>
<reference evidence="2" key="1">
    <citation type="journal article" date="1997" name="Nucleic Acids Res.">
        <title>tRNAscan-SE: a program for improved detection of transfer RNA genes in genomic sequence.</title>
        <authorList>
            <person name="Lowe T.M."/>
            <person name="Eddy S.R."/>
        </authorList>
    </citation>
    <scope>NUCLEOTIDE SEQUENCE [LARGE SCALE GENOMIC DNA]</scope>
    <source>
        <strain evidence="2">r\B97-61/B2</strain>
    </source>
</reference>
<dbReference type="AlphaFoldDB" id="A0AB32VWR2"/>
<dbReference type="RefSeq" id="XP_017970332.1">
    <property type="nucleotide sequence ID" value="XM_018114843.1"/>
</dbReference>
<dbReference type="Gramene" id="Tc02v2_t006830.1">
    <property type="protein sequence ID" value="Tc02v2_p006830.1"/>
    <property type="gene ID" value="Tc02v2_g006830"/>
</dbReference>